<dbReference type="InterPro" id="IPR036838">
    <property type="entry name" value="Ribosomal_uS10_dom_sf"/>
</dbReference>
<sequence length="110" mass="12413">MAFVTKLSFQSGDRDALEGLVTDIKELVERKGAECKGPHSAPPERLTVPQYRTLGPGDRFPAWTYTTYTRRLEIHGNDEVAGRVGHMDFPEHVHVEIEVDRKKPLGQGRD</sequence>
<evidence type="ECO:0000313" key="9">
    <source>
        <dbReference type="Proteomes" id="UP000252985"/>
    </source>
</evidence>
<keyword evidence="10" id="KW-1185">Reference proteome</keyword>
<accession>A0A345E5F1</accession>
<evidence type="ECO:0000256" key="1">
    <source>
        <dbReference type="ARBA" id="ARBA00007102"/>
    </source>
</evidence>
<dbReference type="GO" id="GO:0005840">
    <property type="term" value="C:ribosome"/>
    <property type="evidence" value="ECO:0007669"/>
    <property type="project" value="UniProtKB-KW"/>
</dbReference>
<gene>
    <name evidence="4" type="primary">rps10</name>
    <name evidence="8" type="ORF">DU484_13840</name>
    <name evidence="7" type="ORF">DU500_13865</name>
</gene>
<dbReference type="KEGG" id="haq:DU484_13840"/>
<evidence type="ECO:0000256" key="2">
    <source>
        <dbReference type="ARBA" id="ARBA00022980"/>
    </source>
</evidence>
<name>A0A345E5F1_9EURY</name>
<dbReference type="SUPFAM" id="SSF54999">
    <property type="entry name" value="Ribosomal protein S10"/>
    <property type="match status" value="1"/>
</dbReference>
<evidence type="ECO:0000259" key="6">
    <source>
        <dbReference type="SMART" id="SM01403"/>
    </source>
</evidence>
<evidence type="ECO:0000256" key="4">
    <source>
        <dbReference type="HAMAP-Rule" id="MF_00508"/>
    </source>
</evidence>
<dbReference type="EMBL" id="CP031150">
    <property type="protein sequence ID" value="AXG07423.1"/>
    <property type="molecule type" value="Genomic_DNA"/>
</dbReference>
<dbReference type="GO" id="GO:0003735">
    <property type="term" value="F:structural constituent of ribosome"/>
    <property type="evidence" value="ECO:0007669"/>
    <property type="project" value="InterPro"/>
</dbReference>
<dbReference type="InterPro" id="IPR027486">
    <property type="entry name" value="Ribosomal_uS10_dom"/>
</dbReference>
<feature type="domain" description="Small ribosomal subunit protein uS10" evidence="6">
    <location>
        <begin position="6"/>
        <end position="98"/>
    </location>
</feature>
<dbReference type="KEGG" id="haj:DU500_13865"/>
<dbReference type="Proteomes" id="UP000252985">
    <property type="component" value="Chromosome"/>
</dbReference>
<dbReference type="Pfam" id="PF00338">
    <property type="entry name" value="Ribosomal_S10"/>
    <property type="match status" value="1"/>
</dbReference>
<dbReference type="HAMAP" id="MF_00508">
    <property type="entry name" value="Ribosomal_uS10"/>
    <property type="match status" value="1"/>
</dbReference>
<dbReference type="GO" id="GO:0006412">
    <property type="term" value="P:translation"/>
    <property type="evidence" value="ECO:0007669"/>
    <property type="project" value="UniProtKB-UniRule"/>
</dbReference>
<dbReference type="InterPro" id="IPR001848">
    <property type="entry name" value="Ribosomal_uS10"/>
</dbReference>
<dbReference type="GO" id="GO:0000049">
    <property type="term" value="F:tRNA binding"/>
    <property type="evidence" value="ECO:0007669"/>
    <property type="project" value="UniProtKB-UniRule"/>
</dbReference>
<reference evidence="7 10" key="2">
    <citation type="submission" date="2018-07" db="EMBL/GenBank/DDBJ databases">
        <title>Genome sequences of Haloplanus sp. CBA1113.</title>
        <authorList>
            <person name="Kim Y.B."/>
            <person name="Roh S.W."/>
        </authorList>
    </citation>
    <scope>NUCLEOTIDE SEQUENCE [LARGE SCALE GENOMIC DNA]</scope>
    <source>
        <strain evidence="7 10">CBA1113</strain>
    </source>
</reference>
<feature type="region of interest" description="Disordered" evidence="5">
    <location>
        <begin position="33"/>
        <end position="53"/>
    </location>
</feature>
<dbReference type="RefSeq" id="WP_114586551.1">
    <property type="nucleotide sequence ID" value="NZ_CP031148.1"/>
</dbReference>
<evidence type="ECO:0000256" key="3">
    <source>
        <dbReference type="ARBA" id="ARBA00023274"/>
    </source>
</evidence>
<dbReference type="AlphaFoldDB" id="A0A345E5F1"/>
<keyword evidence="2 4" id="KW-0689">Ribosomal protein</keyword>
<protein>
    <recommendedName>
        <fullName evidence="4">Small ribosomal subunit protein uS10</fullName>
    </recommendedName>
</protein>
<accession>A0A345EF66</accession>
<comment type="function">
    <text evidence="4">Involved in the binding of tRNA to the ribosomes.</text>
</comment>
<dbReference type="GO" id="GO:1990904">
    <property type="term" value="C:ribonucleoprotein complex"/>
    <property type="evidence" value="ECO:0007669"/>
    <property type="project" value="UniProtKB-KW"/>
</dbReference>
<dbReference type="OrthoDB" id="333791at2157"/>
<comment type="similarity">
    <text evidence="1 4">Belongs to the universal ribosomal protein uS10 family.</text>
</comment>
<reference evidence="8 9" key="1">
    <citation type="submission" date="2018-07" db="EMBL/GenBank/DDBJ databases">
        <title>Genome sequences of Haloplanus sp. CBA1112.</title>
        <authorList>
            <person name="Kim Y.B."/>
            <person name="Roh S.W."/>
        </authorList>
    </citation>
    <scope>NUCLEOTIDE SEQUENCE [LARGE SCALE GENOMIC DNA]</scope>
    <source>
        <strain evidence="8 9">CBA1112</strain>
    </source>
</reference>
<evidence type="ECO:0000256" key="5">
    <source>
        <dbReference type="SAM" id="MobiDB-lite"/>
    </source>
</evidence>
<evidence type="ECO:0000313" key="7">
    <source>
        <dbReference type="EMBL" id="AXG07423.1"/>
    </source>
</evidence>
<dbReference type="Gene3D" id="3.30.70.600">
    <property type="entry name" value="Ribosomal protein S10 domain"/>
    <property type="match status" value="1"/>
</dbReference>
<dbReference type="SMART" id="SM01403">
    <property type="entry name" value="Ribosomal_S10"/>
    <property type="match status" value="1"/>
</dbReference>
<proteinExistence type="inferred from homology"/>
<organism evidence="7 10">
    <name type="scientific">Haloplanus rubicundus</name>
    <dbReference type="NCBI Taxonomy" id="1547898"/>
    <lineage>
        <taxon>Archaea</taxon>
        <taxon>Methanobacteriati</taxon>
        <taxon>Methanobacteriota</taxon>
        <taxon>Stenosarchaea group</taxon>
        <taxon>Halobacteria</taxon>
        <taxon>Halobacteriales</taxon>
        <taxon>Haloferacaceae</taxon>
        <taxon>Haloplanus</taxon>
    </lineage>
</organism>
<evidence type="ECO:0000313" key="8">
    <source>
        <dbReference type="EMBL" id="AXG10838.1"/>
    </source>
</evidence>
<keyword evidence="3 4" id="KW-0687">Ribonucleoprotein</keyword>
<evidence type="ECO:0000313" key="10">
    <source>
        <dbReference type="Proteomes" id="UP000253273"/>
    </source>
</evidence>
<dbReference type="EMBL" id="CP031148">
    <property type="protein sequence ID" value="AXG10838.1"/>
    <property type="molecule type" value="Genomic_DNA"/>
</dbReference>
<comment type="subunit">
    <text evidence="4">Part of the 30S ribosomal subunit.</text>
</comment>
<dbReference type="GeneID" id="37288080"/>
<dbReference type="Proteomes" id="UP000253273">
    <property type="component" value="Chromosome"/>
</dbReference>